<proteinExistence type="predicted"/>
<evidence type="ECO:0000256" key="1">
    <source>
        <dbReference type="SAM" id="Coils"/>
    </source>
</evidence>
<keyword evidence="1" id="KW-0175">Coiled coil</keyword>
<evidence type="ECO:0000313" key="4">
    <source>
        <dbReference type="Proteomes" id="UP000286985"/>
    </source>
</evidence>
<name>A0A432XL95_9GAMM</name>
<evidence type="ECO:0008006" key="5">
    <source>
        <dbReference type="Google" id="ProtNLM"/>
    </source>
</evidence>
<reference evidence="4" key="1">
    <citation type="journal article" date="2018" name="Front. Microbiol.">
        <title>Genome-Based Analysis Reveals the Taxonomy and Diversity of the Family Idiomarinaceae.</title>
        <authorList>
            <person name="Liu Y."/>
            <person name="Lai Q."/>
            <person name="Shao Z."/>
        </authorList>
    </citation>
    <scope>NUCLEOTIDE SEQUENCE [LARGE SCALE GENOMIC DNA]</scope>
    <source>
        <strain evidence="4">908033</strain>
    </source>
</reference>
<feature type="coiled-coil region" evidence="1">
    <location>
        <begin position="45"/>
        <end position="74"/>
    </location>
</feature>
<sequence>MYTLAFMLALNASTNLATNTEASASSVGVLPANPIHQLRESEIAERLAQTEAKRLQLELQIAKAKHAIAQLKINDNKPSVIAQELTGYELLGIVKVGERRDILLRLGEQVIRLQDGIAGPMQLTANIENNWVRLQRYGRFRDLPIVQGW</sequence>
<protein>
    <recommendedName>
        <fullName evidence="5">Type IV pilus biogenesis protein PilP</fullName>
    </recommendedName>
</protein>
<keyword evidence="4" id="KW-1185">Reference proteome</keyword>
<accession>A0A432XL95</accession>
<dbReference type="STRING" id="519452.SAMN04488139_0727"/>
<dbReference type="EMBL" id="PIPU01000001">
    <property type="protein sequence ID" value="RUO49475.1"/>
    <property type="molecule type" value="Genomic_DNA"/>
</dbReference>
<dbReference type="RefSeq" id="WP_092837683.1">
    <property type="nucleotide sequence ID" value="NZ_FPCF01000001.1"/>
</dbReference>
<evidence type="ECO:0000313" key="3">
    <source>
        <dbReference type="EMBL" id="RUO49475.1"/>
    </source>
</evidence>
<keyword evidence="2" id="KW-0732">Signal</keyword>
<organism evidence="3 4">
    <name type="scientific">Pseudidiomarina donghaiensis</name>
    <dbReference type="NCBI Taxonomy" id="519452"/>
    <lineage>
        <taxon>Bacteria</taxon>
        <taxon>Pseudomonadati</taxon>
        <taxon>Pseudomonadota</taxon>
        <taxon>Gammaproteobacteria</taxon>
        <taxon>Alteromonadales</taxon>
        <taxon>Idiomarinaceae</taxon>
        <taxon>Pseudidiomarina</taxon>
    </lineage>
</organism>
<dbReference type="Proteomes" id="UP000286985">
    <property type="component" value="Unassembled WGS sequence"/>
</dbReference>
<gene>
    <name evidence="3" type="ORF">CWE24_02955</name>
</gene>
<feature type="chain" id="PRO_5019158689" description="Type IV pilus biogenesis protein PilP" evidence="2">
    <location>
        <begin position="18"/>
        <end position="149"/>
    </location>
</feature>
<comment type="caution">
    <text evidence="3">The sequence shown here is derived from an EMBL/GenBank/DDBJ whole genome shotgun (WGS) entry which is preliminary data.</text>
</comment>
<evidence type="ECO:0000256" key="2">
    <source>
        <dbReference type="SAM" id="SignalP"/>
    </source>
</evidence>
<feature type="signal peptide" evidence="2">
    <location>
        <begin position="1"/>
        <end position="17"/>
    </location>
</feature>
<dbReference type="AlphaFoldDB" id="A0A432XL95"/>
<dbReference type="OrthoDB" id="6238510at2"/>